<dbReference type="GeneTree" id="ENSGT00940000158612"/>
<organism evidence="2 3">
    <name type="scientific">Rattus norvegicus</name>
    <name type="common">Rat</name>
    <dbReference type="NCBI Taxonomy" id="10116"/>
    <lineage>
        <taxon>Eukaryota</taxon>
        <taxon>Metazoa</taxon>
        <taxon>Chordata</taxon>
        <taxon>Craniata</taxon>
        <taxon>Vertebrata</taxon>
        <taxon>Euteleostomi</taxon>
        <taxon>Mammalia</taxon>
        <taxon>Eutheria</taxon>
        <taxon>Euarchontoglires</taxon>
        <taxon>Glires</taxon>
        <taxon>Rodentia</taxon>
        <taxon>Myomorpha</taxon>
        <taxon>Muroidea</taxon>
        <taxon>Muridae</taxon>
        <taxon>Murinae</taxon>
        <taxon>Rattus</taxon>
    </lineage>
</organism>
<name>A0ABK0LIP1_RAT</name>
<evidence type="ECO:0000313" key="2">
    <source>
        <dbReference type="Ensembl" id="ENSRNOP00000110726.1"/>
    </source>
</evidence>
<dbReference type="Proteomes" id="UP000002494">
    <property type="component" value="Chromosome 6"/>
</dbReference>
<protein>
    <submittedName>
        <fullName evidence="2">Ataxin 7-like 1</fullName>
    </submittedName>
</protein>
<reference evidence="2" key="2">
    <citation type="submission" date="2025-08" db="UniProtKB">
        <authorList>
            <consortium name="Ensembl"/>
        </authorList>
    </citation>
    <scope>IDENTIFICATION</scope>
    <source>
        <strain evidence="2">Brown Norway</strain>
    </source>
</reference>
<evidence type="ECO:0000256" key="1">
    <source>
        <dbReference type="SAM" id="MobiDB-lite"/>
    </source>
</evidence>
<proteinExistence type="predicted"/>
<dbReference type="Ensembl" id="ENSRNOT00000173702.1">
    <property type="protein sequence ID" value="ENSRNOP00000110726.1"/>
    <property type="gene ID" value="ENSRNOG00000010415.10"/>
</dbReference>
<keyword evidence="3" id="KW-1185">Reference proteome</keyword>
<reference evidence="2" key="1">
    <citation type="submission" date="2024-01" db="EMBL/GenBank/DDBJ databases">
        <title>GRCr8: a new rat reference genome assembly contstructed from accurate long reads and long range scaffolding.</title>
        <authorList>
            <person name="Doris P.A."/>
            <person name="Kalbfleisch T."/>
            <person name="Li K."/>
            <person name="Howe K."/>
            <person name="Wood J."/>
        </authorList>
    </citation>
    <scope>NUCLEOTIDE SEQUENCE [LARGE SCALE GENOMIC DNA]</scope>
    <source>
        <strain evidence="2">Brown Norway</strain>
    </source>
</reference>
<gene>
    <name evidence="2" type="primary">Atxn7l1</name>
</gene>
<evidence type="ECO:0000313" key="3">
    <source>
        <dbReference type="Proteomes" id="UP000002494"/>
    </source>
</evidence>
<accession>A0ABK0LIP1</accession>
<dbReference type="RGD" id="1305730">
    <property type="gene designation" value="Atxn7l1"/>
</dbReference>
<reference evidence="2" key="3">
    <citation type="submission" date="2025-09" db="UniProtKB">
        <authorList>
            <consortium name="Ensembl"/>
        </authorList>
    </citation>
    <scope>IDENTIFICATION</scope>
    <source>
        <strain evidence="2">Brown Norway</strain>
    </source>
</reference>
<feature type="region of interest" description="Disordered" evidence="1">
    <location>
        <begin position="1"/>
        <end position="32"/>
    </location>
</feature>
<sequence length="53" mass="5632">MSTRRGPLPSMSLAQPPYPNGQAASPGSREDTVQCAGLLPLQQRLQPPISGHH</sequence>